<gene>
    <name evidence="3" type="ORF">QPX45_04835</name>
</gene>
<protein>
    <submittedName>
        <fullName evidence="3">Uncharacterized protein</fullName>
    </submittedName>
</protein>
<dbReference type="Proteomes" id="UP001243856">
    <property type="component" value="Unassembled WGS sequence"/>
</dbReference>
<organism evidence="3 4">
    <name type="scientific">Corynebacterium propinquum</name>
    <dbReference type="NCBI Taxonomy" id="43769"/>
    <lineage>
        <taxon>Bacteria</taxon>
        <taxon>Bacillati</taxon>
        <taxon>Actinomycetota</taxon>
        <taxon>Actinomycetes</taxon>
        <taxon>Mycobacteriales</taxon>
        <taxon>Corynebacteriaceae</taxon>
        <taxon>Corynebacterium</taxon>
    </lineage>
</organism>
<feature type="compositionally biased region" description="Basic and acidic residues" evidence="2">
    <location>
        <begin position="118"/>
        <end position="131"/>
    </location>
</feature>
<evidence type="ECO:0000256" key="2">
    <source>
        <dbReference type="SAM" id="MobiDB-lite"/>
    </source>
</evidence>
<evidence type="ECO:0000256" key="1">
    <source>
        <dbReference type="SAM" id="Coils"/>
    </source>
</evidence>
<feature type="region of interest" description="Disordered" evidence="2">
    <location>
        <begin position="84"/>
        <end position="155"/>
    </location>
</feature>
<keyword evidence="1" id="KW-0175">Coiled coil</keyword>
<keyword evidence="4" id="KW-1185">Reference proteome</keyword>
<evidence type="ECO:0000313" key="3">
    <source>
        <dbReference type="EMBL" id="MDK4300577.1"/>
    </source>
</evidence>
<proteinExistence type="predicted"/>
<accession>A0ABT7G1H1</accession>
<feature type="compositionally biased region" description="Basic and acidic residues" evidence="2">
    <location>
        <begin position="139"/>
        <end position="155"/>
    </location>
</feature>
<name>A0ABT7G1H1_9CORY</name>
<sequence length="155" mass="17623">MMDPHHDTGADNLRGKSVEEQLEKILREAEASLSELRSELAEQRRRKELSLEIERLPEHLENTTVQWSVVRDFFSELIGELRETREDELGTSQAGETDSGTASGQHQNGGRENNSTDLHSDDLHSTDQHGFEDDDHDDVENNSHENPREAHGSQR</sequence>
<dbReference type="EMBL" id="JASNVK010000006">
    <property type="protein sequence ID" value="MDK4300577.1"/>
    <property type="molecule type" value="Genomic_DNA"/>
</dbReference>
<feature type="compositionally biased region" description="Polar residues" evidence="2">
    <location>
        <begin position="90"/>
        <end position="117"/>
    </location>
</feature>
<reference evidence="3 4" key="1">
    <citation type="submission" date="2023-05" db="EMBL/GenBank/DDBJ databases">
        <title>Metabolic capabilities are highly conserved among human nasal-associated Corynebacterium species in pangenomic analyses.</title>
        <authorList>
            <person name="Tran T.H."/>
            <person name="Roberts A.Q."/>
            <person name="Escapa I.F."/>
            <person name="Gao W."/>
            <person name="Conlan S."/>
            <person name="Kong H."/>
            <person name="Segre J.A."/>
            <person name="Kelly M.S."/>
            <person name="Lemon K.P."/>
        </authorList>
    </citation>
    <scope>NUCLEOTIDE SEQUENCE [LARGE SCALE GENOMIC DNA]</scope>
    <source>
        <strain evidence="3 4">KPL2811</strain>
    </source>
</reference>
<comment type="caution">
    <text evidence="3">The sequence shown here is derived from an EMBL/GenBank/DDBJ whole genome shotgun (WGS) entry which is preliminary data.</text>
</comment>
<dbReference type="RefSeq" id="WP_284576150.1">
    <property type="nucleotide sequence ID" value="NZ_JASNVE010000012.1"/>
</dbReference>
<feature type="coiled-coil region" evidence="1">
    <location>
        <begin position="19"/>
        <end position="46"/>
    </location>
</feature>
<evidence type="ECO:0000313" key="4">
    <source>
        <dbReference type="Proteomes" id="UP001243856"/>
    </source>
</evidence>